<dbReference type="EMBL" id="QYBA01000082">
    <property type="protein sequence ID" value="TKY92055.1"/>
    <property type="molecule type" value="Genomic_DNA"/>
</dbReference>
<organism evidence="1 2">
    <name type="scientific">Candidatus Methanomarinus sp</name>
    <dbReference type="NCBI Taxonomy" id="3386244"/>
    <lineage>
        <taxon>Archaea</taxon>
        <taxon>Methanobacteriati</taxon>
        <taxon>Methanobacteriota</taxon>
        <taxon>Stenosarchaea group</taxon>
        <taxon>Methanomicrobia</taxon>
        <taxon>Methanosarcinales</taxon>
        <taxon>ANME-2 cluster</taxon>
        <taxon>Candidatus Methanocomedenaceae</taxon>
        <taxon>Candidatus Methanomarinus</taxon>
    </lineage>
</organism>
<accession>A0AC61SBU2</accession>
<sequence length="266" mass="28923">MLEILHYEIIRNAIIIGVLASIACGIIGVYVVVKRIVFISGGIAHASFGGVGLGYYLGIDPILGVLPFSIVSALIMGLVSRRSKLPEDTAIGILWAMGMAIGIILVNLTPGYAPDLMTYLFGSILFVSNLDIILMLILDAIIILVVLVFYKEFMALCFDEEFAEVSGVPVERLYLVLLCLIALTVVVLMQVVGIIMVIALLTIPAAFSREFTNNIRKMMGISMIFGAVFCILGISLSIVFFVPSGATIILCMAVFYCLYLGFNYIR</sequence>
<comment type="caution">
    <text evidence="1">The sequence shown here is derived from an EMBL/GenBank/DDBJ whole genome shotgun (WGS) entry which is preliminary data.</text>
</comment>
<dbReference type="Proteomes" id="UP000315423">
    <property type="component" value="Unassembled WGS sequence"/>
</dbReference>
<name>A0AC61SBU2_9EURY</name>
<reference evidence="1" key="1">
    <citation type="submission" date="2018-09" db="EMBL/GenBank/DDBJ databases">
        <title>A genomic encyclopedia of anaerobic methanotrophic archaea.</title>
        <authorList>
            <person name="Skennerton C.T."/>
            <person name="Chadwick G.L."/>
            <person name="Laso-Perez R."/>
            <person name="Leu A.O."/>
            <person name="Speth D.R."/>
            <person name="Yu H."/>
            <person name="Morgan-Lang C."/>
            <person name="Hatzenpichler R."/>
            <person name="Goudeau D."/>
            <person name="Malmstrom R."/>
            <person name="Woyke T."/>
            <person name="Hallam S."/>
            <person name="Tyson G.W."/>
            <person name="Wegener G."/>
            <person name="Boetius A."/>
            <person name="Orphan V.J."/>
        </authorList>
    </citation>
    <scope>NUCLEOTIDE SEQUENCE</scope>
    <source>
        <strain evidence="1">CONS3730D10UFb2</strain>
    </source>
</reference>
<evidence type="ECO:0000313" key="2">
    <source>
        <dbReference type="Proteomes" id="UP000315423"/>
    </source>
</evidence>
<gene>
    <name evidence="1" type="ORF">C5S46_02595</name>
</gene>
<protein>
    <submittedName>
        <fullName evidence="1">Metal ABC transporter permease</fullName>
    </submittedName>
</protein>
<evidence type="ECO:0000313" key="1">
    <source>
        <dbReference type="EMBL" id="TKY92055.1"/>
    </source>
</evidence>
<proteinExistence type="predicted"/>